<dbReference type="OrthoDB" id="674604at2759"/>
<dbReference type="AlphaFoldDB" id="A0A8H5DA89"/>
<evidence type="ECO:0000259" key="3">
    <source>
        <dbReference type="Pfam" id="PF26640"/>
    </source>
</evidence>
<feature type="transmembrane region" description="Helical" evidence="1">
    <location>
        <begin position="455"/>
        <end position="474"/>
    </location>
</feature>
<keyword evidence="1" id="KW-0472">Membrane</keyword>
<reference evidence="4 5" key="1">
    <citation type="journal article" date="2020" name="ISME J.">
        <title>Uncovering the hidden diversity of litter-decomposition mechanisms in mushroom-forming fungi.</title>
        <authorList>
            <person name="Floudas D."/>
            <person name="Bentzer J."/>
            <person name="Ahren D."/>
            <person name="Johansson T."/>
            <person name="Persson P."/>
            <person name="Tunlid A."/>
        </authorList>
    </citation>
    <scope>NUCLEOTIDE SEQUENCE [LARGE SCALE GENOMIC DNA]</scope>
    <source>
        <strain evidence="4 5">CBS 291.85</strain>
    </source>
</reference>
<evidence type="ECO:0000313" key="4">
    <source>
        <dbReference type="EMBL" id="KAF5355546.1"/>
    </source>
</evidence>
<evidence type="ECO:0008006" key="6">
    <source>
        <dbReference type="Google" id="ProtNLM"/>
    </source>
</evidence>
<name>A0A8H5DA89_9AGAR</name>
<dbReference type="Pfam" id="PF06985">
    <property type="entry name" value="HET"/>
    <property type="match status" value="1"/>
</dbReference>
<keyword evidence="1" id="KW-0812">Transmembrane</keyword>
<keyword evidence="5" id="KW-1185">Reference proteome</keyword>
<dbReference type="InterPro" id="IPR058525">
    <property type="entry name" value="DUF8212"/>
</dbReference>
<comment type="caution">
    <text evidence="4">The sequence shown here is derived from an EMBL/GenBank/DDBJ whole genome shotgun (WGS) entry which is preliminary data.</text>
</comment>
<keyword evidence="1" id="KW-1133">Transmembrane helix</keyword>
<dbReference type="EMBL" id="JAACJM010000056">
    <property type="protein sequence ID" value="KAF5355546.1"/>
    <property type="molecule type" value="Genomic_DNA"/>
</dbReference>
<sequence>MRLLHTSTYELKEFISSDIPEYAILSHTWEEEEILFEDIHNPASRKVATRKRGWRKVVGTCERAKEDGLDWVWIDTCCINKDSSAELSEAINSMFRYYRNSFVCYAYLSDYHVHVNGFPGKEDAETTAFDSLSGYHPHVDSCPVLKDGNAAFAKCRWFTRGWTLQELIAPSEMVFFDAEWNNLGTKYNLRWLINQVTGIPHHTVLIDGGNLKRYSIATRMSWAADRQTTREEDQAYSLMGIFGVNIPTLYGEGGERAFMRLQEEIIKYSDDQSIFAWMSNTKEETRRGLLARSPSEFKKSHVGFSLRPSRAPYSLTNHGLHIHLPMQSYPGSDFGNAQFYYAYLDCGLGDPAAGWAFGPVICLRKMVQGSDNLYERCEPQSFSIRSWPPSREEEVVVKEIYVPQESNFQHLAYNGIKFDFGRKDPRPPSVATTSTSMPYIPKGPDQSRIQIQPMVFSWVLCICFIACGCGYCVIRISKYRKSSSD</sequence>
<proteinExistence type="predicted"/>
<dbReference type="Pfam" id="PF26640">
    <property type="entry name" value="DUF8212"/>
    <property type="match status" value="1"/>
</dbReference>
<feature type="domain" description="Heterokaryon incompatibility" evidence="2">
    <location>
        <begin position="22"/>
        <end position="166"/>
    </location>
</feature>
<feature type="domain" description="DUF8212" evidence="3">
    <location>
        <begin position="256"/>
        <end position="285"/>
    </location>
</feature>
<dbReference type="PANTHER" id="PTHR10622">
    <property type="entry name" value="HET DOMAIN-CONTAINING PROTEIN"/>
    <property type="match status" value="1"/>
</dbReference>
<evidence type="ECO:0000313" key="5">
    <source>
        <dbReference type="Proteomes" id="UP000559256"/>
    </source>
</evidence>
<organism evidence="4 5">
    <name type="scientific">Tetrapyrgos nigripes</name>
    <dbReference type="NCBI Taxonomy" id="182062"/>
    <lineage>
        <taxon>Eukaryota</taxon>
        <taxon>Fungi</taxon>
        <taxon>Dikarya</taxon>
        <taxon>Basidiomycota</taxon>
        <taxon>Agaricomycotina</taxon>
        <taxon>Agaricomycetes</taxon>
        <taxon>Agaricomycetidae</taxon>
        <taxon>Agaricales</taxon>
        <taxon>Marasmiineae</taxon>
        <taxon>Marasmiaceae</taxon>
        <taxon>Tetrapyrgos</taxon>
    </lineage>
</organism>
<gene>
    <name evidence="4" type="ORF">D9758_006431</name>
</gene>
<dbReference type="InterPro" id="IPR010730">
    <property type="entry name" value="HET"/>
</dbReference>
<dbReference type="Proteomes" id="UP000559256">
    <property type="component" value="Unassembled WGS sequence"/>
</dbReference>
<accession>A0A8H5DA89</accession>
<evidence type="ECO:0000256" key="1">
    <source>
        <dbReference type="SAM" id="Phobius"/>
    </source>
</evidence>
<protein>
    <recommendedName>
        <fullName evidence="6">HET-domain-containing protein</fullName>
    </recommendedName>
</protein>
<evidence type="ECO:0000259" key="2">
    <source>
        <dbReference type="Pfam" id="PF06985"/>
    </source>
</evidence>
<dbReference type="PANTHER" id="PTHR10622:SF10">
    <property type="entry name" value="HET DOMAIN-CONTAINING PROTEIN"/>
    <property type="match status" value="1"/>
</dbReference>